<proteinExistence type="predicted"/>
<dbReference type="Proteomes" id="UP000035680">
    <property type="component" value="Unassembled WGS sequence"/>
</dbReference>
<sequence length="75" mass="8605">MHDELKYSGIWIGAALEQKYQWNQHICDAGLNRKIGTVGASFPIKLQGTKEPYNDGSESYLKPKNTKKDYEKCIR</sequence>
<reference evidence="2" key="2">
    <citation type="submission" date="2015-08" db="UniProtKB">
        <authorList>
            <consortium name="WormBaseParasite"/>
        </authorList>
    </citation>
    <scope>IDENTIFICATION</scope>
</reference>
<accession>A0A0K0G5R2</accession>
<keyword evidence="1" id="KW-1185">Reference proteome</keyword>
<evidence type="ECO:0000313" key="1">
    <source>
        <dbReference type="Proteomes" id="UP000035680"/>
    </source>
</evidence>
<dbReference type="AlphaFoldDB" id="A0A0K0G5R2"/>
<protein>
    <submittedName>
        <fullName evidence="2">Uncharacterized protein</fullName>
    </submittedName>
</protein>
<evidence type="ECO:0000313" key="2">
    <source>
        <dbReference type="WBParaSite" id="SVE_2008400.1"/>
    </source>
</evidence>
<dbReference type="WBParaSite" id="SVE_2008400.1">
    <property type="protein sequence ID" value="SVE_2008400.1"/>
    <property type="gene ID" value="SVE_2008400"/>
</dbReference>
<reference evidence="1" key="1">
    <citation type="submission" date="2014-07" db="EMBL/GenBank/DDBJ databases">
        <authorList>
            <person name="Martin A.A"/>
            <person name="De Silva N."/>
        </authorList>
    </citation>
    <scope>NUCLEOTIDE SEQUENCE</scope>
</reference>
<name>A0A0K0G5R2_STRVS</name>
<organism evidence="1 2">
    <name type="scientific">Strongyloides venezuelensis</name>
    <name type="common">Threadworm</name>
    <dbReference type="NCBI Taxonomy" id="75913"/>
    <lineage>
        <taxon>Eukaryota</taxon>
        <taxon>Metazoa</taxon>
        <taxon>Ecdysozoa</taxon>
        <taxon>Nematoda</taxon>
        <taxon>Chromadorea</taxon>
        <taxon>Rhabditida</taxon>
        <taxon>Tylenchina</taxon>
        <taxon>Panagrolaimomorpha</taxon>
        <taxon>Strongyloidoidea</taxon>
        <taxon>Strongyloididae</taxon>
        <taxon>Strongyloides</taxon>
    </lineage>
</organism>